<dbReference type="AlphaFoldDB" id="A0A2P2EC54"/>
<reference evidence="1" key="1">
    <citation type="journal article" date="2018" name="Genome Announc.">
        <title>Draft Genome Sequence of "Candidatus Phycosocius bacilliformis," an Alphaproteobacterial Ectosymbiont of the Hydrocarbon-Producing Green Alga Botryococcus braunii.</title>
        <authorList>
            <person name="Tanabe Y."/>
            <person name="Yamaguchi H."/>
            <person name="Watanabe M.M."/>
        </authorList>
    </citation>
    <scope>NUCLEOTIDE SEQUENCE [LARGE SCALE GENOMIC DNA]</scope>
    <source>
        <strain evidence="1">BOTRYCO-2</strain>
    </source>
</reference>
<sequence length="38" mass="4328">MTSVVTKPQTQLFLRHQGGQVSVFCENRSHRDAAKLRT</sequence>
<protein>
    <submittedName>
        <fullName evidence="1">Uncharacterized protein</fullName>
    </submittedName>
</protein>
<evidence type="ECO:0000313" key="1">
    <source>
        <dbReference type="EMBL" id="GBF58635.1"/>
    </source>
</evidence>
<name>A0A2P2EC54_9PROT</name>
<keyword evidence="2" id="KW-1185">Reference proteome</keyword>
<dbReference type="EMBL" id="BFBR01000007">
    <property type="protein sequence ID" value="GBF58635.1"/>
    <property type="molecule type" value="Genomic_DNA"/>
</dbReference>
<comment type="caution">
    <text evidence="1">The sequence shown here is derived from an EMBL/GenBank/DDBJ whole genome shotgun (WGS) entry which is preliminary data.</text>
</comment>
<proteinExistence type="predicted"/>
<dbReference type="Proteomes" id="UP000245086">
    <property type="component" value="Unassembled WGS sequence"/>
</dbReference>
<organism evidence="1 2">
    <name type="scientific">Candidatus Phycosocius bacilliformis</name>
    <dbReference type="NCBI Taxonomy" id="1445552"/>
    <lineage>
        <taxon>Bacteria</taxon>
        <taxon>Pseudomonadati</taxon>
        <taxon>Pseudomonadota</taxon>
        <taxon>Alphaproteobacteria</taxon>
        <taxon>Caulobacterales</taxon>
        <taxon>Caulobacterales incertae sedis</taxon>
        <taxon>Candidatus Phycosocius</taxon>
    </lineage>
</organism>
<evidence type="ECO:0000313" key="2">
    <source>
        <dbReference type="Proteomes" id="UP000245086"/>
    </source>
</evidence>
<gene>
    <name evidence="1" type="ORF">PbB2_02323</name>
</gene>
<accession>A0A2P2EC54</accession>